<dbReference type="Gene3D" id="3.30.565.10">
    <property type="entry name" value="Histidine kinase-like ATPase, C-terminal domain"/>
    <property type="match status" value="1"/>
</dbReference>
<dbReference type="Gene3D" id="3.30.450.20">
    <property type="entry name" value="PAS domain"/>
    <property type="match status" value="3"/>
</dbReference>
<comment type="catalytic activity">
    <reaction evidence="1">
        <text>ATP + protein L-histidine = ADP + protein N-phospho-L-histidine.</text>
        <dbReference type="EC" id="2.7.13.3"/>
    </reaction>
</comment>
<dbReference type="CDD" id="cd00082">
    <property type="entry name" value="HisKA"/>
    <property type="match status" value="1"/>
</dbReference>
<dbReference type="InterPro" id="IPR036890">
    <property type="entry name" value="HATPase_C_sf"/>
</dbReference>
<dbReference type="GO" id="GO:0005524">
    <property type="term" value="F:ATP binding"/>
    <property type="evidence" value="ECO:0007669"/>
    <property type="project" value="UniProtKB-KW"/>
</dbReference>
<dbReference type="CDD" id="cd00075">
    <property type="entry name" value="HATPase"/>
    <property type="match status" value="1"/>
</dbReference>
<organism evidence="11 12">
    <name type="scientific">Piscinibacterium candidicorallinum</name>
    <dbReference type="NCBI Taxonomy" id="1793872"/>
    <lineage>
        <taxon>Bacteria</taxon>
        <taxon>Pseudomonadati</taxon>
        <taxon>Pseudomonadota</taxon>
        <taxon>Betaproteobacteria</taxon>
        <taxon>Burkholderiales</taxon>
        <taxon>Piscinibacterium</taxon>
    </lineage>
</organism>
<dbReference type="PANTHER" id="PTHR43711">
    <property type="entry name" value="TWO-COMPONENT HISTIDINE KINASE"/>
    <property type="match status" value="1"/>
</dbReference>
<keyword evidence="12" id="KW-1185">Reference proteome</keyword>
<feature type="domain" description="PAS" evidence="9">
    <location>
        <begin position="335"/>
        <end position="398"/>
    </location>
</feature>
<dbReference type="PANTHER" id="PTHR43711:SF26">
    <property type="entry name" value="SENSOR HISTIDINE KINASE RCSC"/>
    <property type="match status" value="1"/>
</dbReference>
<dbReference type="PROSITE" id="PS50113">
    <property type="entry name" value="PAC"/>
    <property type="match status" value="1"/>
</dbReference>
<dbReference type="InterPro" id="IPR013656">
    <property type="entry name" value="PAS_4"/>
</dbReference>
<dbReference type="InterPro" id="IPR005467">
    <property type="entry name" value="His_kinase_dom"/>
</dbReference>
<dbReference type="InterPro" id="IPR050736">
    <property type="entry name" value="Sensor_HK_Regulatory"/>
</dbReference>
<dbReference type="Pfam" id="PF00512">
    <property type="entry name" value="HisKA"/>
    <property type="match status" value="1"/>
</dbReference>
<dbReference type="PROSITE" id="PS50109">
    <property type="entry name" value="HIS_KIN"/>
    <property type="match status" value="1"/>
</dbReference>
<dbReference type="Pfam" id="PF08448">
    <property type="entry name" value="PAS_4"/>
    <property type="match status" value="1"/>
</dbReference>
<dbReference type="SMART" id="SM00091">
    <property type="entry name" value="PAS"/>
    <property type="match status" value="2"/>
</dbReference>
<feature type="domain" description="PAC" evidence="10">
    <location>
        <begin position="533"/>
        <end position="585"/>
    </location>
</feature>
<comment type="caution">
    <text evidence="11">The sequence shown here is derived from an EMBL/GenBank/DDBJ whole genome shotgun (WGS) entry which is preliminary data.</text>
</comment>
<dbReference type="InterPro" id="IPR004358">
    <property type="entry name" value="Sig_transdc_His_kin-like_C"/>
</dbReference>
<reference evidence="12" key="1">
    <citation type="journal article" date="2019" name="Int. J. Syst. Evol. Microbiol.">
        <title>The Global Catalogue of Microorganisms (GCM) 10K type strain sequencing project: providing services to taxonomists for standard genome sequencing and annotation.</title>
        <authorList>
            <consortium name="The Broad Institute Genomics Platform"/>
            <consortium name="The Broad Institute Genome Sequencing Center for Infectious Disease"/>
            <person name="Wu L."/>
            <person name="Ma J."/>
        </authorList>
    </citation>
    <scope>NUCLEOTIDE SEQUENCE [LARGE SCALE GENOMIC DNA]</scope>
    <source>
        <strain evidence="12">KCTC 52168</strain>
    </source>
</reference>
<dbReference type="InterPro" id="IPR003594">
    <property type="entry name" value="HATPase_dom"/>
</dbReference>
<evidence type="ECO:0000259" key="8">
    <source>
        <dbReference type="PROSITE" id="PS50109"/>
    </source>
</evidence>
<evidence type="ECO:0000256" key="5">
    <source>
        <dbReference type="ARBA" id="ARBA00022777"/>
    </source>
</evidence>
<evidence type="ECO:0000313" key="11">
    <source>
        <dbReference type="EMBL" id="MFC3149153.1"/>
    </source>
</evidence>
<keyword evidence="11" id="KW-0067">ATP-binding</keyword>
<protein>
    <recommendedName>
        <fullName evidence="2">histidine kinase</fullName>
        <ecNumber evidence="2">2.7.13.3</ecNumber>
    </recommendedName>
</protein>
<dbReference type="SUPFAM" id="SSF55785">
    <property type="entry name" value="PYP-like sensor domain (PAS domain)"/>
    <property type="match status" value="2"/>
</dbReference>
<keyword evidence="7" id="KW-0812">Transmembrane</keyword>
<name>A0ABV7H9E6_9BURK</name>
<evidence type="ECO:0000256" key="1">
    <source>
        <dbReference type="ARBA" id="ARBA00000085"/>
    </source>
</evidence>
<keyword evidence="3" id="KW-0597">Phosphoprotein</keyword>
<keyword evidence="11" id="KW-0547">Nucleotide-binding</keyword>
<dbReference type="Pfam" id="PF00989">
    <property type="entry name" value="PAS"/>
    <property type="match status" value="1"/>
</dbReference>
<dbReference type="PROSITE" id="PS50112">
    <property type="entry name" value="PAS"/>
    <property type="match status" value="1"/>
</dbReference>
<keyword evidence="4" id="KW-0808">Transferase</keyword>
<keyword evidence="7" id="KW-0472">Membrane</keyword>
<dbReference type="Gene3D" id="1.10.287.130">
    <property type="match status" value="1"/>
</dbReference>
<dbReference type="PRINTS" id="PR00344">
    <property type="entry name" value="BCTRLSENSOR"/>
</dbReference>
<dbReference type="Pfam" id="PF02518">
    <property type="entry name" value="HATPase_c"/>
    <property type="match status" value="1"/>
</dbReference>
<evidence type="ECO:0000256" key="6">
    <source>
        <dbReference type="ARBA" id="ARBA00023012"/>
    </source>
</evidence>
<evidence type="ECO:0000256" key="2">
    <source>
        <dbReference type="ARBA" id="ARBA00012438"/>
    </source>
</evidence>
<accession>A0ABV7H9E6</accession>
<feature type="transmembrane region" description="Helical" evidence="7">
    <location>
        <begin position="290"/>
        <end position="311"/>
    </location>
</feature>
<sequence>MKADQSLQAGYQLIRWLAGALAFASAVVIGAFVAYEYRETERVELAKASLLARVLEDYSSRTLDSTSSLLGSVAEQIRLRPEAMSDAGLQQLIASQRYLRSLSILDAQGRVLMSSNPENIGIAVDQTLFKRVASSTGPTLGDPVAARDLFELAQDRTINAPSVATLLPMALRLAPDADASVLLAVVNPDAVANWFTLTTQPEGYSASLVSYARENLVSTLDLPNADLAAAAGSHPIFVEMLPSIEHAALKGSGFSGDPSLLAYRALRHWPAVVLVERSLEATLAAWQRTVWLSVLGLFAVWALVGVMAWFARRGLRTSQFMAGRLMQASDRLAERERDVRNLFEGVHEVLLRTDADGAIRVINSHWTTLTGISTRDVIGQPVWILVEPSHAARVQEQFASLGDKPSRLTVSLRTQGDDAPKVDLILTREQGHGTSPGGVIGFAVDVTERERARRALRKQLAFSRSVLQVIPIPVWVQSTKGLTLEVNAAWESFHGIGAEDIRGRPLDSVLSEGVGQVLQRDDGRIISGEIGELTFTERIRRGDGQWRDVSIIKRALTDVNGLPVGVVGSVFDITDFHEAQQAMQAARDAAIASENVKSGFIANVSHELRTPLQSILGFSELALRRQMSPERLKGTLEDIHGAGQRMLTLVNEILDISRLENVGETLELSRADACEVVREVSREISAIATQKLVSLAVELPHEPIHAVLHPFRFAQVLRNILANAVRFSPAGSQVEVQLSRSAGGIAIKVLDRGPGIPPDELEAIFEAFTQSSLTSDGAGGTGLGLTIARSIMRAHHGQIVASNRPDGGACFTVWLPDPDVESNLSFVDSVPGEAHVL</sequence>
<proteinExistence type="predicted"/>
<dbReference type="EMBL" id="JBHRTI010000010">
    <property type="protein sequence ID" value="MFC3149153.1"/>
    <property type="molecule type" value="Genomic_DNA"/>
</dbReference>
<evidence type="ECO:0000256" key="7">
    <source>
        <dbReference type="SAM" id="Phobius"/>
    </source>
</evidence>
<dbReference type="NCBIfam" id="TIGR00229">
    <property type="entry name" value="sensory_box"/>
    <property type="match status" value="2"/>
</dbReference>
<evidence type="ECO:0000256" key="4">
    <source>
        <dbReference type="ARBA" id="ARBA00022679"/>
    </source>
</evidence>
<feature type="domain" description="Histidine kinase" evidence="8">
    <location>
        <begin position="603"/>
        <end position="819"/>
    </location>
</feature>
<dbReference type="SUPFAM" id="SSF55874">
    <property type="entry name" value="ATPase domain of HSP90 chaperone/DNA topoisomerase II/histidine kinase"/>
    <property type="match status" value="1"/>
</dbReference>
<keyword evidence="7" id="KW-1133">Transmembrane helix</keyword>
<dbReference type="EC" id="2.7.13.3" evidence="2"/>
<evidence type="ECO:0000259" key="9">
    <source>
        <dbReference type="PROSITE" id="PS50112"/>
    </source>
</evidence>
<dbReference type="InterPro" id="IPR035965">
    <property type="entry name" value="PAS-like_dom_sf"/>
</dbReference>
<evidence type="ECO:0000313" key="12">
    <source>
        <dbReference type="Proteomes" id="UP001595556"/>
    </source>
</evidence>
<dbReference type="RefSeq" id="WP_377305695.1">
    <property type="nucleotide sequence ID" value="NZ_CP180191.1"/>
</dbReference>
<dbReference type="InterPro" id="IPR013767">
    <property type="entry name" value="PAS_fold"/>
</dbReference>
<keyword evidence="6" id="KW-0902">Two-component regulatory system</keyword>
<dbReference type="CDD" id="cd00130">
    <property type="entry name" value="PAS"/>
    <property type="match status" value="2"/>
</dbReference>
<gene>
    <name evidence="11" type="ORF">ACFOEN_16140</name>
</gene>
<dbReference type="Proteomes" id="UP001595556">
    <property type="component" value="Unassembled WGS sequence"/>
</dbReference>
<evidence type="ECO:0000256" key="3">
    <source>
        <dbReference type="ARBA" id="ARBA00022553"/>
    </source>
</evidence>
<keyword evidence="5" id="KW-0418">Kinase</keyword>
<dbReference type="SUPFAM" id="SSF47384">
    <property type="entry name" value="Homodimeric domain of signal transducing histidine kinase"/>
    <property type="match status" value="1"/>
</dbReference>
<feature type="transmembrane region" description="Helical" evidence="7">
    <location>
        <begin position="13"/>
        <end position="35"/>
    </location>
</feature>
<dbReference type="SMART" id="SM00387">
    <property type="entry name" value="HATPase_c"/>
    <property type="match status" value="1"/>
</dbReference>
<dbReference type="InterPro" id="IPR036097">
    <property type="entry name" value="HisK_dim/P_sf"/>
</dbReference>
<dbReference type="InterPro" id="IPR003661">
    <property type="entry name" value="HisK_dim/P_dom"/>
</dbReference>
<evidence type="ECO:0000259" key="10">
    <source>
        <dbReference type="PROSITE" id="PS50113"/>
    </source>
</evidence>
<dbReference type="InterPro" id="IPR000700">
    <property type="entry name" value="PAS-assoc_C"/>
</dbReference>
<dbReference type="InterPro" id="IPR000014">
    <property type="entry name" value="PAS"/>
</dbReference>
<dbReference type="SMART" id="SM00388">
    <property type="entry name" value="HisKA"/>
    <property type="match status" value="1"/>
</dbReference>